<dbReference type="AlphaFoldDB" id="A0A645JDW9"/>
<organism evidence="1">
    <name type="scientific">bioreactor metagenome</name>
    <dbReference type="NCBI Taxonomy" id="1076179"/>
    <lineage>
        <taxon>unclassified sequences</taxon>
        <taxon>metagenomes</taxon>
        <taxon>ecological metagenomes</taxon>
    </lineage>
</organism>
<protein>
    <submittedName>
        <fullName evidence="1">Uncharacterized protein</fullName>
    </submittedName>
</protein>
<proteinExistence type="predicted"/>
<reference evidence="1" key="1">
    <citation type="submission" date="2019-08" db="EMBL/GenBank/DDBJ databases">
        <authorList>
            <person name="Kucharzyk K."/>
            <person name="Murdoch R.W."/>
            <person name="Higgins S."/>
            <person name="Loffler F."/>
        </authorList>
    </citation>
    <scope>NUCLEOTIDE SEQUENCE</scope>
</reference>
<dbReference type="EMBL" id="VSSQ01129705">
    <property type="protein sequence ID" value="MPN57753.1"/>
    <property type="molecule type" value="Genomic_DNA"/>
</dbReference>
<name>A0A645JDW9_9ZZZZ</name>
<sequence length="162" mass="18346">MCCQHRAAGNHALQVQEIAQTDKQQQKQAEAQCMELKWKERCRAQNNHQSKCRDALACCFKRCSARILNSQQGCDARDCAVFETENSGQEDGKRGAGSHLRHADQVNLSFCDGAYLPHDNAPFVSILMIRYRVSRIFTIYAKIRHKNHPKRLISLDVQGACA</sequence>
<gene>
    <name evidence="1" type="ORF">SDC9_205447</name>
</gene>
<comment type="caution">
    <text evidence="1">The sequence shown here is derived from an EMBL/GenBank/DDBJ whole genome shotgun (WGS) entry which is preliminary data.</text>
</comment>
<evidence type="ECO:0000313" key="1">
    <source>
        <dbReference type="EMBL" id="MPN57753.1"/>
    </source>
</evidence>
<accession>A0A645JDW9</accession>